<dbReference type="SUPFAM" id="SSF51621">
    <property type="entry name" value="Phosphoenolpyruvate/pyruvate domain"/>
    <property type="match status" value="1"/>
</dbReference>
<evidence type="ECO:0000313" key="5">
    <source>
        <dbReference type="EMBL" id="KAK3672693.1"/>
    </source>
</evidence>
<dbReference type="PANTHER" id="PTHR30502">
    <property type="entry name" value="2-KETO-3-DEOXY-L-RHAMNONATE ALDOLASE"/>
    <property type="match status" value="1"/>
</dbReference>
<reference evidence="5" key="1">
    <citation type="submission" date="2023-07" db="EMBL/GenBank/DDBJ databases">
        <title>Black Yeasts Isolated from many extreme environments.</title>
        <authorList>
            <person name="Coleine C."/>
            <person name="Stajich J.E."/>
            <person name="Selbmann L."/>
        </authorList>
    </citation>
    <scope>NUCLEOTIDE SEQUENCE</scope>
    <source>
        <strain evidence="5">CCFEE 5485</strain>
    </source>
</reference>
<dbReference type="GO" id="GO:0005737">
    <property type="term" value="C:cytoplasm"/>
    <property type="evidence" value="ECO:0007669"/>
    <property type="project" value="TreeGrafter"/>
</dbReference>
<sequence length="279" mass="29696">MQAANRVQTALKSGKTSFGGWQMLPGSNLSRTMARTPNMDWICVDTEHGNISDDSMHEAVAAIAACGVSPIVRVAEGQHWMIKRALDAGAHGIMVPLVRTVQDAKNIVSYSKFPPTGTRGLGSPLSMEKFDHKMGIMEYYQQANDATLVVIQIETAEALASVSEIAAVPGVDILLIGPTDLGNNIGHPILGADYAPELKTAIKTINDAAHAAGKWSAIYCGSGEQAREYADLGFNMANMGNDVSMLKKAFGDAVETARGSYLHAGVQGVKKGVQQMTTY</sequence>
<accession>A0AAE0WG54</accession>
<keyword evidence="2" id="KW-0479">Metal-binding</keyword>
<gene>
    <name evidence="5" type="ORF">LTR78_007505</name>
</gene>
<comment type="similarity">
    <text evidence="1">Belongs to the HpcH/HpaI aldolase family.</text>
</comment>
<evidence type="ECO:0000259" key="4">
    <source>
        <dbReference type="Pfam" id="PF03328"/>
    </source>
</evidence>
<feature type="domain" description="HpcH/HpaI aldolase/citrate lyase" evidence="4">
    <location>
        <begin position="35"/>
        <end position="246"/>
    </location>
</feature>
<evidence type="ECO:0000256" key="3">
    <source>
        <dbReference type="ARBA" id="ARBA00023239"/>
    </source>
</evidence>
<proteinExistence type="inferred from homology"/>
<dbReference type="EMBL" id="JAUTXT010000031">
    <property type="protein sequence ID" value="KAK3672693.1"/>
    <property type="molecule type" value="Genomic_DNA"/>
</dbReference>
<evidence type="ECO:0000256" key="1">
    <source>
        <dbReference type="ARBA" id="ARBA00005568"/>
    </source>
</evidence>
<dbReference type="Pfam" id="PF03328">
    <property type="entry name" value="HpcH_HpaI"/>
    <property type="match status" value="1"/>
</dbReference>
<dbReference type="InterPro" id="IPR005000">
    <property type="entry name" value="Aldolase/citrate-lyase_domain"/>
</dbReference>
<dbReference type="AlphaFoldDB" id="A0AAE0WG54"/>
<dbReference type="GO" id="GO:0016832">
    <property type="term" value="F:aldehyde-lyase activity"/>
    <property type="evidence" value="ECO:0007669"/>
    <property type="project" value="TreeGrafter"/>
</dbReference>
<dbReference type="Gene3D" id="3.20.20.60">
    <property type="entry name" value="Phosphoenolpyruvate-binding domains"/>
    <property type="match status" value="1"/>
</dbReference>
<dbReference type="InterPro" id="IPR050251">
    <property type="entry name" value="HpcH-HpaI_aldolase"/>
</dbReference>
<dbReference type="GO" id="GO:0046872">
    <property type="term" value="F:metal ion binding"/>
    <property type="evidence" value="ECO:0007669"/>
    <property type="project" value="UniProtKB-KW"/>
</dbReference>
<keyword evidence="6" id="KW-1185">Reference proteome</keyword>
<dbReference type="InterPro" id="IPR015813">
    <property type="entry name" value="Pyrv/PenolPyrv_kinase-like_dom"/>
</dbReference>
<dbReference type="PANTHER" id="PTHR30502:SF0">
    <property type="entry name" value="PHOSPHOENOLPYRUVATE CARBOXYLASE FAMILY PROTEIN"/>
    <property type="match status" value="1"/>
</dbReference>
<keyword evidence="3" id="KW-0456">Lyase</keyword>
<comment type="caution">
    <text evidence="5">The sequence shown here is derived from an EMBL/GenBank/DDBJ whole genome shotgun (WGS) entry which is preliminary data.</text>
</comment>
<dbReference type="Proteomes" id="UP001274830">
    <property type="component" value="Unassembled WGS sequence"/>
</dbReference>
<protein>
    <recommendedName>
        <fullName evidence="4">HpcH/HpaI aldolase/citrate lyase domain-containing protein</fullName>
    </recommendedName>
</protein>
<evidence type="ECO:0000313" key="6">
    <source>
        <dbReference type="Proteomes" id="UP001274830"/>
    </source>
</evidence>
<name>A0AAE0WG54_9PEZI</name>
<evidence type="ECO:0000256" key="2">
    <source>
        <dbReference type="ARBA" id="ARBA00022723"/>
    </source>
</evidence>
<organism evidence="5 6">
    <name type="scientific">Recurvomyces mirabilis</name>
    <dbReference type="NCBI Taxonomy" id="574656"/>
    <lineage>
        <taxon>Eukaryota</taxon>
        <taxon>Fungi</taxon>
        <taxon>Dikarya</taxon>
        <taxon>Ascomycota</taxon>
        <taxon>Pezizomycotina</taxon>
        <taxon>Dothideomycetes</taxon>
        <taxon>Dothideomycetidae</taxon>
        <taxon>Mycosphaerellales</taxon>
        <taxon>Teratosphaeriaceae</taxon>
        <taxon>Recurvomyces</taxon>
    </lineage>
</organism>
<dbReference type="InterPro" id="IPR040442">
    <property type="entry name" value="Pyrv_kinase-like_dom_sf"/>
</dbReference>